<organism evidence="1 2">
    <name type="scientific">Alkalicoccobacillus porphyridii</name>
    <dbReference type="NCBI Taxonomy" id="2597270"/>
    <lineage>
        <taxon>Bacteria</taxon>
        <taxon>Bacillati</taxon>
        <taxon>Bacillota</taxon>
        <taxon>Bacilli</taxon>
        <taxon>Bacillales</taxon>
        <taxon>Bacillaceae</taxon>
        <taxon>Alkalicoccobacillus</taxon>
    </lineage>
</organism>
<comment type="caution">
    <text evidence="1">The sequence shown here is derived from an EMBL/GenBank/DDBJ whole genome shotgun (WGS) entry which is preliminary data.</text>
</comment>
<gene>
    <name evidence="1" type="ORF">FN960_15255</name>
</gene>
<dbReference type="OrthoDB" id="2963000at2"/>
<dbReference type="Proteomes" id="UP000318521">
    <property type="component" value="Unassembled WGS sequence"/>
</dbReference>
<protein>
    <submittedName>
        <fullName evidence="1">DUF1186 domain-containing protein</fullName>
    </submittedName>
</protein>
<dbReference type="InterPro" id="IPR010602">
    <property type="entry name" value="DUF1186"/>
</dbReference>
<dbReference type="RefSeq" id="WP_143849716.1">
    <property type="nucleotide sequence ID" value="NZ_VLXZ01000010.1"/>
</dbReference>
<name>A0A553ZVP0_9BACI</name>
<keyword evidence="2" id="KW-1185">Reference proteome</keyword>
<sequence>MVYQITEVKDLSQATHILIPPIASNCPTGVSQAKLYTLERGLTDYIVDDKGNRNDNIFSEPSIQYFKLNRDSIKERQLVEELSMISYLQGSKLSKKAYQQIIRHEELVIPYLLQLVKDEASRSQHPHYVGHVYALYLLAELGATALFPVFIESFMQTETDEEHPMAHFLQDDGARILASVYDGNLSRLLLLIESEHVYPYARGQAIRALVILVFMKRLERSEVQAYYKYRLKQEQNWQVMTQLVMSSTALYPDQTYQEIKRAYEQGRVDEWFITLENVHQTLELSEEIVLHISSQDRRLQQVGVNNEHL</sequence>
<dbReference type="EMBL" id="VLXZ01000010">
    <property type="protein sequence ID" value="TSB45527.1"/>
    <property type="molecule type" value="Genomic_DNA"/>
</dbReference>
<accession>A0A553ZVP0</accession>
<evidence type="ECO:0000313" key="1">
    <source>
        <dbReference type="EMBL" id="TSB45527.1"/>
    </source>
</evidence>
<dbReference type="AlphaFoldDB" id="A0A553ZVP0"/>
<dbReference type="Pfam" id="PF06685">
    <property type="entry name" value="DUF1186"/>
    <property type="match status" value="1"/>
</dbReference>
<reference evidence="1 2" key="1">
    <citation type="submission" date="2019-07" db="EMBL/GenBank/DDBJ databases">
        <authorList>
            <person name="Park Y.J."/>
            <person name="Jeong S.E."/>
            <person name="Jung H.S."/>
        </authorList>
    </citation>
    <scope>NUCLEOTIDE SEQUENCE [LARGE SCALE GENOMIC DNA]</scope>
    <source>
        <strain evidence="2">P16(2019)</strain>
    </source>
</reference>
<evidence type="ECO:0000313" key="2">
    <source>
        <dbReference type="Proteomes" id="UP000318521"/>
    </source>
</evidence>
<proteinExistence type="predicted"/>